<dbReference type="Proteomes" id="UP000198717">
    <property type="component" value="Unassembled WGS sequence"/>
</dbReference>
<dbReference type="RefSeq" id="WP_090485125.1">
    <property type="nucleotide sequence ID" value="NZ_BJVY01000003.1"/>
</dbReference>
<dbReference type="GO" id="GO:0016757">
    <property type="term" value="F:glycosyltransferase activity"/>
    <property type="evidence" value="ECO:0007669"/>
    <property type="project" value="UniProtKB-KW"/>
</dbReference>
<dbReference type="InterPro" id="IPR001296">
    <property type="entry name" value="Glyco_trans_1"/>
</dbReference>
<dbReference type="Gene3D" id="3.40.50.2000">
    <property type="entry name" value="Glycogen Phosphorylase B"/>
    <property type="match status" value="2"/>
</dbReference>
<sequence length="378" mass="41204">MSHPLRVLHISSGNLYGGIETLLHTMARERNLRPSLSHAFALCFEGRLARELRDAGVEVRVLGPAKTGRPWSVWRARSVLRELLRSGRYDVVICHAIWPQALFGPVVRTAGVPLAFFQHDALTGQHWLERWARVTPPDLVLTNSRFAAGTLVSVYPQVPWRVTHCPLPMPPPALGASERARVRSELGASEGDAVIFHASRMQEGKGQRLLLEALGRLRAVPGWRVWFAGSAQRPDEDAYLEGLRAQAKHLGIEGRLRLLGQRSDVPRLLRAADIHCQPNSRPEAFGLVFVEALQAGLPVVTTPMGGALEIVDASCGVFVRPEPESLALALGRLIEDPQTRARLGAAGPARAAALSDAGGFLRGMEEALRALSEQAVPV</sequence>
<feature type="domain" description="Glycosyltransferase subfamily 4-like N-terminal" evidence="4">
    <location>
        <begin position="16"/>
        <end position="163"/>
    </location>
</feature>
<keyword evidence="2" id="KW-0808">Transferase</keyword>
<dbReference type="CDD" id="cd03801">
    <property type="entry name" value="GT4_PimA-like"/>
    <property type="match status" value="1"/>
</dbReference>
<evidence type="ECO:0000313" key="8">
    <source>
        <dbReference type="Proteomes" id="UP000321224"/>
    </source>
</evidence>
<gene>
    <name evidence="5" type="ORF">MVI01_08400</name>
    <name evidence="6" type="ORF">SAMN04488504_101606</name>
</gene>
<comment type="caution">
    <text evidence="5">The sequence shown here is derived from an EMBL/GenBank/DDBJ whole genome shotgun (WGS) entry which is preliminary data.</text>
</comment>
<evidence type="ECO:0000259" key="3">
    <source>
        <dbReference type="Pfam" id="PF00534"/>
    </source>
</evidence>
<proteinExistence type="predicted"/>
<name>A0A511H6A9_9BACT</name>
<dbReference type="PANTHER" id="PTHR12526:SF510">
    <property type="entry name" value="D-INOSITOL 3-PHOSPHATE GLYCOSYLTRANSFERASE"/>
    <property type="match status" value="1"/>
</dbReference>
<dbReference type="PANTHER" id="PTHR12526">
    <property type="entry name" value="GLYCOSYLTRANSFERASE"/>
    <property type="match status" value="1"/>
</dbReference>
<dbReference type="Pfam" id="PF13439">
    <property type="entry name" value="Glyco_transf_4"/>
    <property type="match status" value="1"/>
</dbReference>
<evidence type="ECO:0000256" key="1">
    <source>
        <dbReference type="ARBA" id="ARBA00022676"/>
    </source>
</evidence>
<dbReference type="AlphaFoldDB" id="A0A511H6A9"/>
<evidence type="ECO:0000313" key="5">
    <source>
        <dbReference type="EMBL" id="GEL69056.1"/>
    </source>
</evidence>
<dbReference type="EMBL" id="BJVY01000003">
    <property type="protein sequence ID" value="GEL69056.1"/>
    <property type="molecule type" value="Genomic_DNA"/>
</dbReference>
<dbReference type="EMBL" id="FNAJ01000001">
    <property type="protein sequence ID" value="SDD36766.1"/>
    <property type="molecule type" value="Genomic_DNA"/>
</dbReference>
<dbReference type="Proteomes" id="UP000321224">
    <property type="component" value="Unassembled WGS sequence"/>
</dbReference>
<keyword evidence="1" id="KW-0328">Glycosyltransferase</keyword>
<protein>
    <submittedName>
        <fullName evidence="6">Glycosyltransferase involved in cell wall bisynthesis</fullName>
    </submittedName>
</protein>
<evidence type="ECO:0000259" key="4">
    <source>
        <dbReference type="Pfam" id="PF13439"/>
    </source>
</evidence>
<dbReference type="InterPro" id="IPR028098">
    <property type="entry name" value="Glyco_trans_4-like_N"/>
</dbReference>
<dbReference type="Pfam" id="PF00534">
    <property type="entry name" value="Glycos_transf_1"/>
    <property type="match status" value="1"/>
</dbReference>
<keyword evidence="7" id="KW-1185">Reference proteome</keyword>
<dbReference type="SUPFAM" id="SSF53756">
    <property type="entry name" value="UDP-Glycosyltransferase/glycogen phosphorylase"/>
    <property type="match status" value="1"/>
</dbReference>
<reference evidence="6 7" key="1">
    <citation type="submission" date="2016-10" db="EMBL/GenBank/DDBJ databases">
        <authorList>
            <person name="Varghese N."/>
            <person name="Submissions S."/>
        </authorList>
    </citation>
    <scope>NUCLEOTIDE SEQUENCE [LARGE SCALE GENOMIC DNA]</scope>
    <source>
        <strain evidence="6 7">DSM 2260</strain>
    </source>
</reference>
<reference evidence="5 8" key="2">
    <citation type="submission" date="2019-07" db="EMBL/GenBank/DDBJ databases">
        <title>Whole genome shotgun sequence of Myxococcus virescens NBRC 100334.</title>
        <authorList>
            <person name="Hosoyama A."/>
            <person name="Uohara A."/>
            <person name="Ohji S."/>
            <person name="Ichikawa N."/>
        </authorList>
    </citation>
    <scope>NUCLEOTIDE SEQUENCE [LARGE SCALE GENOMIC DNA]</scope>
    <source>
        <strain evidence="5 8">NBRC 100334</strain>
    </source>
</reference>
<evidence type="ECO:0000256" key="2">
    <source>
        <dbReference type="ARBA" id="ARBA00022679"/>
    </source>
</evidence>
<evidence type="ECO:0000313" key="6">
    <source>
        <dbReference type="EMBL" id="SDD36766.1"/>
    </source>
</evidence>
<evidence type="ECO:0000313" key="7">
    <source>
        <dbReference type="Proteomes" id="UP000198717"/>
    </source>
</evidence>
<organism evidence="5 8">
    <name type="scientific">Myxococcus virescens</name>
    <dbReference type="NCBI Taxonomy" id="83456"/>
    <lineage>
        <taxon>Bacteria</taxon>
        <taxon>Pseudomonadati</taxon>
        <taxon>Myxococcota</taxon>
        <taxon>Myxococcia</taxon>
        <taxon>Myxococcales</taxon>
        <taxon>Cystobacterineae</taxon>
        <taxon>Myxococcaceae</taxon>
        <taxon>Myxococcus</taxon>
    </lineage>
</organism>
<accession>A0A511H6A9</accession>
<feature type="domain" description="Glycosyl transferase family 1" evidence="3">
    <location>
        <begin position="181"/>
        <end position="348"/>
    </location>
</feature>